<evidence type="ECO:0000259" key="2">
    <source>
        <dbReference type="Pfam" id="PF03795"/>
    </source>
</evidence>
<dbReference type="SUPFAM" id="SSF54909">
    <property type="entry name" value="Dimeric alpha+beta barrel"/>
    <property type="match status" value="1"/>
</dbReference>
<dbReference type="AlphaFoldDB" id="B2GIC1"/>
<feature type="domain" description="YCII-related" evidence="2">
    <location>
        <begin position="1"/>
        <end position="113"/>
    </location>
</feature>
<dbReference type="STRING" id="378753.KRH_21960"/>
<dbReference type="PANTHER" id="PTHR35174">
    <property type="entry name" value="BLL7171 PROTEIN-RELATED"/>
    <property type="match status" value="1"/>
</dbReference>
<keyword evidence="4" id="KW-1185">Reference proteome</keyword>
<dbReference type="EMBL" id="AP009152">
    <property type="protein sequence ID" value="BAG30543.1"/>
    <property type="molecule type" value="Genomic_DNA"/>
</dbReference>
<accession>B2GIC1</accession>
<protein>
    <recommendedName>
        <fullName evidence="2">YCII-related domain-containing protein</fullName>
    </recommendedName>
</protein>
<comment type="similarity">
    <text evidence="1">Belongs to the YciI family.</text>
</comment>
<gene>
    <name evidence="3" type="ordered locus">KRH_21960</name>
</gene>
<evidence type="ECO:0000313" key="3">
    <source>
        <dbReference type="EMBL" id="BAG30543.1"/>
    </source>
</evidence>
<evidence type="ECO:0000313" key="4">
    <source>
        <dbReference type="Proteomes" id="UP000008838"/>
    </source>
</evidence>
<name>B2GIC1_KOCRD</name>
<dbReference type="RefSeq" id="WP_012399264.1">
    <property type="nucleotide sequence ID" value="NC_010617.1"/>
</dbReference>
<organism evidence="3 4">
    <name type="scientific">Kocuria rhizophila (strain ATCC 9341 / DSM 348 / NBRC 103217 / DC2201)</name>
    <dbReference type="NCBI Taxonomy" id="378753"/>
    <lineage>
        <taxon>Bacteria</taxon>
        <taxon>Bacillati</taxon>
        <taxon>Actinomycetota</taxon>
        <taxon>Actinomycetes</taxon>
        <taxon>Micrococcales</taxon>
        <taxon>Micrococcaceae</taxon>
        <taxon>Kocuria</taxon>
    </lineage>
</organism>
<reference evidence="3 4" key="1">
    <citation type="journal article" date="2008" name="J. Bacteriol.">
        <title>Complete genome sequence of the soil actinomycete Kocuria rhizophila.</title>
        <authorList>
            <person name="Takarada H."/>
            <person name="Sekine M."/>
            <person name="Kosugi H."/>
            <person name="Matsuo Y."/>
            <person name="Fujisawa T."/>
            <person name="Omata S."/>
            <person name="Kishi E."/>
            <person name="Shimizu A."/>
            <person name="Tsukatani N."/>
            <person name="Tanikawa S."/>
            <person name="Fujita N."/>
            <person name="Harayama S."/>
        </authorList>
    </citation>
    <scope>NUCLEOTIDE SEQUENCE [LARGE SCALE GENOMIC DNA]</scope>
    <source>
        <strain evidence="4">ATCC 9341 / DSM 348 / NBRC 103217 / DC2201</strain>
    </source>
</reference>
<sequence length="126" mass="13519">MRYVLAFHAEETGISTEEQPSAEEMAEMQQLMTDFADSLEAAGVMVAAEMLTPSPTASTVTRRNGKTVIEDGPFAATKEALAGVFVIDVPDREAALAWAERFPGASYGTVEVRAAGVSYVDGSWRQ</sequence>
<dbReference type="KEGG" id="krh:KRH_21960"/>
<dbReference type="Pfam" id="PF03795">
    <property type="entry name" value="YCII"/>
    <property type="match status" value="1"/>
</dbReference>
<evidence type="ECO:0000256" key="1">
    <source>
        <dbReference type="ARBA" id="ARBA00007689"/>
    </source>
</evidence>
<dbReference type="InterPro" id="IPR011008">
    <property type="entry name" value="Dimeric_a/b-barrel"/>
</dbReference>
<dbReference type="OrthoDB" id="668782at2"/>
<dbReference type="PANTHER" id="PTHR35174:SF3">
    <property type="entry name" value="BLL7171 PROTEIN"/>
    <property type="match status" value="1"/>
</dbReference>
<dbReference type="Proteomes" id="UP000008838">
    <property type="component" value="Chromosome"/>
</dbReference>
<dbReference type="InterPro" id="IPR005545">
    <property type="entry name" value="YCII"/>
</dbReference>
<dbReference type="HOGENOM" id="CLU_130902_2_2_11"/>
<dbReference type="Gene3D" id="3.30.70.1060">
    <property type="entry name" value="Dimeric alpha+beta barrel"/>
    <property type="match status" value="1"/>
</dbReference>
<dbReference type="eggNOG" id="COG3795">
    <property type="taxonomic scope" value="Bacteria"/>
</dbReference>
<proteinExistence type="inferred from homology"/>